<evidence type="ECO:0000313" key="1">
    <source>
        <dbReference type="EMBL" id="KKL74853.1"/>
    </source>
</evidence>
<sequence length="88" mass="10000">MPEHYVDLAWRPATDTLVSFMVPTVGILVSDLLREDGPEEGENDAGGWATHPRWDADEEKWFRTPSTERQHHAWLKEAMLKAAARNGT</sequence>
<protein>
    <submittedName>
        <fullName evidence="1">Uncharacterized protein</fullName>
    </submittedName>
</protein>
<reference evidence="1" key="1">
    <citation type="journal article" date="2015" name="Nature">
        <title>Complex archaea that bridge the gap between prokaryotes and eukaryotes.</title>
        <authorList>
            <person name="Spang A."/>
            <person name="Saw J.H."/>
            <person name="Jorgensen S.L."/>
            <person name="Zaremba-Niedzwiedzka K."/>
            <person name="Martijn J."/>
            <person name="Lind A.E."/>
            <person name="van Eijk R."/>
            <person name="Schleper C."/>
            <person name="Guy L."/>
            <person name="Ettema T.J."/>
        </authorList>
    </citation>
    <scope>NUCLEOTIDE SEQUENCE</scope>
</reference>
<comment type="caution">
    <text evidence="1">The sequence shown here is derived from an EMBL/GenBank/DDBJ whole genome shotgun (WGS) entry which is preliminary data.</text>
</comment>
<dbReference type="AlphaFoldDB" id="A0A0F9EL81"/>
<organism evidence="1">
    <name type="scientific">marine sediment metagenome</name>
    <dbReference type="NCBI Taxonomy" id="412755"/>
    <lineage>
        <taxon>unclassified sequences</taxon>
        <taxon>metagenomes</taxon>
        <taxon>ecological metagenomes</taxon>
    </lineage>
</organism>
<proteinExistence type="predicted"/>
<name>A0A0F9EL81_9ZZZZ</name>
<accession>A0A0F9EL81</accession>
<gene>
    <name evidence="1" type="ORF">LCGC14_2060680</name>
</gene>
<dbReference type="EMBL" id="LAZR01024523">
    <property type="protein sequence ID" value="KKL74853.1"/>
    <property type="molecule type" value="Genomic_DNA"/>
</dbReference>